<name>A0A1Y1SAV8_9MICR</name>
<gene>
    <name evidence="2" type="ORF">ECANGB1_2611</name>
</gene>
<feature type="signal peptide" evidence="1">
    <location>
        <begin position="1"/>
        <end position="19"/>
    </location>
</feature>
<keyword evidence="3" id="KW-1185">Reference proteome</keyword>
<proteinExistence type="predicted"/>
<keyword evidence="1" id="KW-0732">Signal</keyword>
<dbReference type="Proteomes" id="UP000192639">
    <property type="component" value="Unassembled WGS sequence"/>
</dbReference>
<organism evidence="2 3">
    <name type="scientific">Enterospora canceri</name>
    <dbReference type="NCBI Taxonomy" id="1081671"/>
    <lineage>
        <taxon>Eukaryota</taxon>
        <taxon>Fungi</taxon>
        <taxon>Fungi incertae sedis</taxon>
        <taxon>Microsporidia</taxon>
        <taxon>Enterocytozoonidae</taxon>
        <taxon>Enterospora</taxon>
    </lineage>
</organism>
<reference evidence="2 3" key="1">
    <citation type="journal article" date="2017" name="Environ. Microbiol.">
        <title>Decay of the glycolytic pathway and adaptation to intranuclear parasitism within Enterocytozoonidae microsporidia.</title>
        <authorList>
            <person name="Wiredu Boakye D."/>
            <person name="Jaroenlak P."/>
            <person name="Prachumwat A."/>
            <person name="Williams T.A."/>
            <person name="Bateman K.S."/>
            <person name="Itsathitphaisarn O."/>
            <person name="Sritunyalucksana K."/>
            <person name="Paszkiewicz K.H."/>
            <person name="Moore K.A."/>
            <person name="Stentiford G.D."/>
            <person name="Williams B.A."/>
        </authorList>
    </citation>
    <scope>NUCLEOTIDE SEQUENCE [LARGE SCALE GENOMIC DNA]</scope>
    <source>
        <strain evidence="2 3">GB1</strain>
    </source>
</reference>
<comment type="caution">
    <text evidence="2">The sequence shown here is derived from an EMBL/GenBank/DDBJ whole genome shotgun (WGS) entry which is preliminary data.</text>
</comment>
<dbReference type="AlphaFoldDB" id="A0A1Y1SAV8"/>
<evidence type="ECO:0000313" key="2">
    <source>
        <dbReference type="EMBL" id="ORD95175.1"/>
    </source>
</evidence>
<evidence type="ECO:0000256" key="1">
    <source>
        <dbReference type="SAM" id="SignalP"/>
    </source>
</evidence>
<dbReference type="VEuPathDB" id="MicrosporidiaDB:ECANGB1_2611"/>
<protein>
    <submittedName>
        <fullName evidence="2">Uncharacterized protein</fullName>
    </submittedName>
</protein>
<sequence length="71" mass="8801">MTTWKIFTIKLFIWLKISIKHIKENQQTYPCWIRLNSRMTKVVWKRKRRIRRSFLIHHLSTSRPCSICLKT</sequence>
<feature type="chain" id="PRO_5012372520" evidence="1">
    <location>
        <begin position="20"/>
        <end position="71"/>
    </location>
</feature>
<evidence type="ECO:0000313" key="3">
    <source>
        <dbReference type="Proteomes" id="UP000192639"/>
    </source>
</evidence>
<dbReference type="EMBL" id="LWDP01000001">
    <property type="protein sequence ID" value="ORD95175.1"/>
    <property type="molecule type" value="Genomic_DNA"/>
</dbReference>
<accession>A0A1Y1SAV8</accession>